<organism evidence="1 2">
    <name type="scientific">Marivirga lumbricoides</name>
    <dbReference type="NCBI Taxonomy" id="1046115"/>
    <lineage>
        <taxon>Bacteria</taxon>
        <taxon>Pseudomonadati</taxon>
        <taxon>Bacteroidota</taxon>
        <taxon>Cytophagia</taxon>
        <taxon>Cytophagales</taxon>
        <taxon>Marivirgaceae</taxon>
        <taxon>Marivirga</taxon>
    </lineage>
</organism>
<comment type="caution">
    <text evidence="1">The sequence shown here is derived from an EMBL/GenBank/DDBJ whole genome shotgun (WGS) entry which is preliminary data.</text>
</comment>
<accession>A0ABQ1M5E9</accession>
<evidence type="ECO:0000313" key="2">
    <source>
        <dbReference type="Proteomes" id="UP000636010"/>
    </source>
</evidence>
<dbReference type="Proteomes" id="UP000636010">
    <property type="component" value="Unassembled WGS sequence"/>
</dbReference>
<dbReference type="RefSeq" id="WP_188462219.1">
    <property type="nucleotide sequence ID" value="NZ_BAABHU010000004.1"/>
</dbReference>
<dbReference type="EMBL" id="BMEC01000004">
    <property type="protein sequence ID" value="GGC31821.1"/>
    <property type="molecule type" value="Genomic_DNA"/>
</dbReference>
<keyword evidence="2" id="KW-1185">Reference proteome</keyword>
<gene>
    <name evidence="1" type="ORF">GCM10011506_16640</name>
</gene>
<reference evidence="2" key="1">
    <citation type="journal article" date="2019" name="Int. J. Syst. Evol. Microbiol.">
        <title>The Global Catalogue of Microorganisms (GCM) 10K type strain sequencing project: providing services to taxonomists for standard genome sequencing and annotation.</title>
        <authorList>
            <consortium name="The Broad Institute Genomics Platform"/>
            <consortium name="The Broad Institute Genome Sequencing Center for Infectious Disease"/>
            <person name="Wu L."/>
            <person name="Ma J."/>
        </authorList>
    </citation>
    <scope>NUCLEOTIDE SEQUENCE [LARGE SCALE GENOMIC DNA]</scope>
    <source>
        <strain evidence="2">CGMCC 1.10832</strain>
    </source>
</reference>
<name>A0ABQ1M5E9_9BACT</name>
<sequence length="496" mass="58848">MENIAIFYRILNDDLSPLIHQSTTEQYLNYLKERYPEARYQLKMKLGKSIKDYVVHERKEFRFSNIQPSSSINNRHVADHPDVLAFLSEELKIDPGRVIDHVIVAEGPYLILELLVKDDYQELSAQTVKFYYYQETLDDAYTIITRKLNEKVFKLNDEGQIRLHIRRYQFLIIGYMKTILNDYIPKEEWKSLFQISDDHTTTDIFKLTYQTLEDILVYLEKSFGHYLDTDLPVPYQSRLVLAIKHAEKLGEILDHLERAGLDHQLHEIVTIPFDQLGILEPLTFTYHSHTYHENYLLAFYRYAQEEEALDAKKVFLILWRMNFNILKFFNYLTYQIHKELKENQTMEEKLELLYYYQKLCNQLPVKTHLSYNPNLLPLKDQMSIWLQEEINFQKRKLKYATTLSGLQSTDDKTLLKMSVPQLSLFVRAFFETGLVDGTRQELLDFVCRHYRTDQQENISVGSLKGKYYKIDTGTKRSVGRMMKKMLAHIEGAGKNY</sequence>
<proteinExistence type="predicted"/>
<evidence type="ECO:0000313" key="1">
    <source>
        <dbReference type="EMBL" id="GGC31821.1"/>
    </source>
</evidence>
<protein>
    <submittedName>
        <fullName evidence="1">Uncharacterized protein</fullName>
    </submittedName>
</protein>